<name>A0A0D6B1D5_RHOSU</name>
<dbReference type="EMBL" id="AP014800">
    <property type="protein sequence ID" value="BAQ68660.1"/>
    <property type="molecule type" value="Genomic_DNA"/>
</dbReference>
<evidence type="ECO:0000313" key="2">
    <source>
        <dbReference type="EMBL" id="BAQ68660.1"/>
    </source>
</evidence>
<reference evidence="2 3" key="1">
    <citation type="submission" date="2015-02" db="EMBL/GenBank/DDBJ databases">
        <title>Genome sequene of Rhodovulum sulfidophilum DSM 2351.</title>
        <authorList>
            <person name="Nagao N."/>
        </authorList>
    </citation>
    <scope>NUCLEOTIDE SEQUENCE [LARGE SCALE GENOMIC DNA]</scope>
    <source>
        <strain evidence="2 3">DSM 2351</strain>
    </source>
</reference>
<dbReference type="Proteomes" id="UP000064912">
    <property type="component" value="Chromosome"/>
</dbReference>
<evidence type="ECO:0000259" key="1">
    <source>
        <dbReference type="Pfam" id="PF01370"/>
    </source>
</evidence>
<dbReference type="eggNOG" id="COG0451">
    <property type="taxonomic scope" value="Bacteria"/>
</dbReference>
<dbReference type="Gene3D" id="3.40.50.720">
    <property type="entry name" value="NAD(P)-binding Rossmann-like Domain"/>
    <property type="match status" value="1"/>
</dbReference>
<dbReference type="PANTHER" id="PTHR43245:SF13">
    <property type="entry name" value="UDP-D-APIOSE_UDP-D-XYLOSE SYNTHASE 2"/>
    <property type="match status" value="1"/>
</dbReference>
<dbReference type="EC" id="5.1.3.2" evidence="2"/>
<dbReference type="SUPFAM" id="SSF51735">
    <property type="entry name" value="NAD(P)-binding Rossmann-fold domains"/>
    <property type="match status" value="1"/>
</dbReference>
<feature type="domain" description="NAD-dependent epimerase/dehydratase" evidence="1">
    <location>
        <begin position="3"/>
        <end position="233"/>
    </location>
</feature>
<keyword evidence="2" id="KW-0413">Isomerase</keyword>
<dbReference type="Pfam" id="PF01370">
    <property type="entry name" value="Epimerase"/>
    <property type="match status" value="1"/>
</dbReference>
<dbReference type="GO" id="GO:0003978">
    <property type="term" value="F:UDP-glucose 4-epimerase activity"/>
    <property type="evidence" value="ECO:0007669"/>
    <property type="project" value="UniProtKB-EC"/>
</dbReference>
<proteinExistence type="predicted"/>
<evidence type="ECO:0000313" key="3">
    <source>
        <dbReference type="Proteomes" id="UP000064912"/>
    </source>
</evidence>
<dbReference type="InterPro" id="IPR001509">
    <property type="entry name" value="Epimerase_deHydtase"/>
</dbReference>
<dbReference type="InterPro" id="IPR050177">
    <property type="entry name" value="Lipid_A_modif_metabolic_enz"/>
</dbReference>
<accession>A0A0D6B1D5</accession>
<dbReference type="InterPro" id="IPR036291">
    <property type="entry name" value="NAD(P)-bd_dom_sf"/>
</dbReference>
<dbReference type="KEGG" id="rsu:NHU_01502"/>
<sequence length="325" mass="34716">MRILVLGGSGFIGSHVVDSLLARGHRVRVFDRSPERFRPTPAGVDFMPGDLSDSAALAEALAGSEMVFHLISTTVPATANLDPGADIRGNLLATQRLLELMRAQGPRRLLYLSSGGTVYGVPQHLPVPEAHPLDPISSYGIVKVAIEQFIRMEARLHELQAVILRPSNPYGPRQGHGGVQGVIGTFMGRLARGEPMQLWGDGSIVRDFIHVRDLARLCVAAAETGASGTFNAGAGEGRSIREILDLIGEVSTLEVTPEIRPGRNIDIPRVVLDIAAARQAIGWQPEIALCEGLAETWAWTCAELAPTPPHSLAGPAPLRRVGAAE</sequence>
<gene>
    <name evidence="2" type="ORF">NHU_01502</name>
</gene>
<dbReference type="PANTHER" id="PTHR43245">
    <property type="entry name" value="BIFUNCTIONAL POLYMYXIN RESISTANCE PROTEIN ARNA"/>
    <property type="match status" value="1"/>
</dbReference>
<organism evidence="2 3">
    <name type="scientific">Rhodovulum sulfidophilum</name>
    <name type="common">Rhodobacter sulfidophilus</name>
    <dbReference type="NCBI Taxonomy" id="35806"/>
    <lineage>
        <taxon>Bacteria</taxon>
        <taxon>Pseudomonadati</taxon>
        <taxon>Pseudomonadota</taxon>
        <taxon>Alphaproteobacteria</taxon>
        <taxon>Rhodobacterales</taxon>
        <taxon>Paracoccaceae</taxon>
        <taxon>Rhodovulum</taxon>
    </lineage>
</organism>
<dbReference type="PATRIC" id="fig|35806.4.peg.1552"/>
<dbReference type="AlphaFoldDB" id="A0A0D6B1D5"/>
<protein>
    <submittedName>
        <fullName evidence="2">NAD-dependent epimerase/dehydratase</fullName>
        <ecNumber evidence="2">5.1.3.2</ecNumber>
    </submittedName>
</protein>